<evidence type="ECO:0000313" key="7">
    <source>
        <dbReference type="EMBL" id="MEO3690415.1"/>
    </source>
</evidence>
<reference evidence="7 8" key="1">
    <citation type="submission" date="2024-05" db="EMBL/GenBank/DDBJ databases">
        <title>Roseateles sp. DJS-2-20 16S ribosomal RNA gene Genome sequencing and assembly.</title>
        <authorList>
            <person name="Woo H."/>
        </authorList>
    </citation>
    <scope>NUCLEOTIDE SEQUENCE [LARGE SCALE GENOMIC DNA]</scope>
    <source>
        <strain evidence="7 8">DJS-2-20</strain>
    </source>
</reference>
<organism evidence="7 8">
    <name type="scientific">Roseateles paludis</name>
    <dbReference type="NCBI Taxonomy" id="3145238"/>
    <lineage>
        <taxon>Bacteria</taxon>
        <taxon>Pseudomonadati</taxon>
        <taxon>Pseudomonadota</taxon>
        <taxon>Betaproteobacteria</taxon>
        <taxon>Burkholderiales</taxon>
        <taxon>Sphaerotilaceae</taxon>
        <taxon>Roseateles</taxon>
    </lineage>
</organism>
<gene>
    <name evidence="7" type="ORF">ABDJ85_02985</name>
</gene>
<dbReference type="RefSeq" id="WP_347703245.1">
    <property type="nucleotide sequence ID" value="NZ_JBDPZD010000001.1"/>
</dbReference>
<protein>
    <submittedName>
        <fullName evidence="7">TIGR04283 family arsenosugar biosynthesis glycosyltransferase</fullName>
    </submittedName>
</protein>
<evidence type="ECO:0000256" key="4">
    <source>
        <dbReference type="ARBA" id="ARBA00022679"/>
    </source>
</evidence>
<keyword evidence="4" id="KW-0808">Transferase</keyword>
<proteinExistence type="predicted"/>
<dbReference type="SUPFAM" id="SSF53448">
    <property type="entry name" value="Nucleotide-diphospho-sugar transferases"/>
    <property type="match status" value="1"/>
</dbReference>
<feature type="domain" description="Glycosyltransferase 2-like" evidence="6">
    <location>
        <begin position="5"/>
        <end position="152"/>
    </location>
</feature>
<evidence type="ECO:0000256" key="1">
    <source>
        <dbReference type="ARBA" id="ARBA00004236"/>
    </source>
</evidence>
<keyword evidence="2" id="KW-1003">Cell membrane</keyword>
<evidence type="ECO:0000256" key="2">
    <source>
        <dbReference type="ARBA" id="ARBA00022475"/>
    </source>
</evidence>
<dbReference type="Pfam" id="PF00535">
    <property type="entry name" value="Glycos_transf_2"/>
    <property type="match status" value="1"/>
</dbReference>
<keyword evidence="5" id="KW-0472">Membrane</keyword>
<evidence type="ECO:0000259" key="6">
    <source>
        <dbReference type="Pfam" id="PF00535"/>
    </source>
</evidence>
<dbReference type="Proteomes" id="UP001495147">
    <property type="component" value="Unassembled WGS sequence"/>
</dbReference>
<dbReference type="InterPro" id="IPR026461">
    <property type="entry name" value="Trfase_2_rSAM/seldom_assoc"/>
</dbReference>
<comment type="subcellular location">
    <subcellularLocation>
        <location evidence="1">Cell membrane</location>
    </subcellularLocation>
</comment>
<dbReference type="InterPro" id="IPR029044">
    <property type="entry name" value="Nucleotide-diphossugar_trans"/>
</dbReference>
<sequence>MQIAIVIPALNEAARLPALLAALQPLRTRGVELIVADGGSGDCSRELAAPFVDCVIEAPRGRARQMNAGAAVARGEVLLFLHADTTLPPDADRLITQALASGAAWGRFDVRIDGRSRWLPVVGFLMNLRSRWTGIATGDQAMFVRRAVFEKLGRFPGQPLMEDIELSKRLLAAGHRPACLRARVTTSGRRWDERGPLRTIVLMWLLRWRYWRGASAQSLWEAYR</sequence>
<dbReference type="CDD" id="cd02522">
    <property type="entry name" value="GT_2_like_a"/>
    <property type="match status" value="1"/>
</dbReference>
<dbReference type="InterPro" id="IPR001173">
    <property type="entry name" value="Glyco_trans_2-like"/>
</dbReference>
<evidence type="ECO:0000313" key="8">
    <source>
        <dbReference type="Proteomes" id="UP001495147"/>
    </source>
</evidence>
<evidence type="ECO:0000256" key="3">
    <source>
        <dbReference type="ARBA" id="ARBA00022676"/>
    </source>
</evidence>
<evidence type="ECO:0000256" key="5">
    <source>
        <dbReference type="ARBA" id="ARBA00023136"/>
    </source>
</evidence>
<dbReference type="PANTHER" id="PTHR43646">
    <property type="entry name" value="GLYCOSYLTRANSFERASE"/>
    <property type="match status" value="1"/>
</dbReference>
<keyword evidence="8" id="KW-1185">Reference proteome</keyword>
<dbReference type="Gene3D" id="3.90.550.10">
    <property type="entry name" value="Spore Coat Polysaccharide Biosynthesis Protein SpsA, Chain A"/>
    <property type="match status" value="1"/>
</dbReference>
<accession>A0ABV0FWW9</accession>
<comment type="caution">
    <text evidence="7">The sequence shown here is derived from an EMBL/GenBank/DDBJ whole genome shotgun (WGS) entry which is preliminary data.</text>
</comment>
<dbReference type="PANTHER" id="PTHR43646:SF2">
    <property type="entry name" value="GLYCOSYLTRANSFERASE 2-LIKE DOMAIN-CONTAINING PROTEIN"/>
    <property type="match status" value="1"/>
</dbReference>
<dbReference type="NCBIfam" id="TIGR04283">
    <property type="entry name" value="glyco_like_mftF"/>
    <property type="match status" value="1"/>
</dbReference>
<name>A0ABV0FWW9_9BURK</name>
<dbReference type="EMBL" id="JBDPZD010000001">
    <property type="protein sequence ID" value="MEO3690415.1"/>
    <property type="molecule type" value="Genomic_DNA"/>
</dbReference>
<keyword evidence="3" id="KW-0328">Glycosyltransferase</keyword>